<evidence type="ECO:0000313" key="2">
    <source>
        <dbReference type="EMBL" id="CAD5961425.1"/>
    </source>
</evidence>
<dbReference type="EMBL" id="LR882963">
    <property type="protein sequence ID" value="CAD5961425.1"/>
    <property type="molecule type" value="Genomic_DNA"/>
</dbReference>
<evidence type="ECO:0000313" key="1">
    <source>
        <dbReference type="EMBL" id="CAD5960951.1"/>
    </source>
</evidence>
<dbReference type="Proteomes" id="UP001153761">
    <property type="component" value="Chromosome"/>
</dbReference>
<dbReference type="RefSeq" id="WP_254032500.1">
    <property type="nucleotide sequence ID" value="NZ_LR882963.1"/>
</dbReference>
<sequence>MPMDRKRYPPNWNQLAFQIKQNANWRCEKCDRPCRQPGESWEDLEARLSEQWSLYETIDDDELGFVDVPKFQRFTLTVAHLNHIPEDCRPENLKAWCSVCHLRYDAVHHAQSVKANRYKKREAVGQLTFF</sequence>
<reference evidence="1" key="1">
    <citation type="submission" date="2020-09" db="EMBL/GenBank/DDBJ databases">
        <authorList>
            <person name="Blom J."/>
        </authorList>
    </citation>
    <scope>NUCLEOTIDE SEQUENCE</scope>
    <source>
        <strain evidence="1">No.66</strain>
    </source>
</reference>
<dbReference type="AlphaFoldDB" id="A0AAD1V3S8"/>
<organism evidence="1 3">
    <name type="scientific">Planktothrix agardhii</name>
    <name type="common">Oscillatoria agardhii</name>
    <dbReference type="NCBI Taxonomy" id="1160"/>
    <lineage>
        <taxon>Bacteria</taxon>
        <taxon>Bacillati</taxon>
        <taxon>Cyanobacteriota</taxon>
        <taxon>Cyanophyceae</taxon>
        <taxon>Oscillatoriophycideae</taxon>
        <taxon>Oscillatoriales</taxon>
        <taxon>Microcoleaceae</taxon>
        <taxon>Planktothrix</taxon>
    </lineage>
</organism>
<gene>
    <name evidence="1" type="ORF">PANO66_03281</name>
    <name evidence="2" type="ORF">PANO66_03312</name>
</gene>
<evidence type="ECO:0008006" key="4">
    <source>
        <dbReference type="Google" id="ProtNLM"/>
    </source>
</evidence>
<protein>
    <recommendedName>
        <fullName evidence="4">HNH endonuclease</fullName>
    </recommendedName>
</protein>
<proteinExistence type="predicted"/>
<name>A0AAD1V3S8_PLAAG</name>
<evidence type="ECO:0000313" key="3">
    <source>
        <dbReference type="Proteomes" id="UP001153761"/>
    </source>
</evidence>
<accession>A0AAD1V3S8</accession>
<dbReference type="EMBL" id="LR882963">
    <property type="protein sequence ID" value="CAD5960951.1"/>
    <property type="molecule type" value="Genomic_DNA"/>
</dbReference>